<feature type="region of interest" description="Disordered" evidence="1">
    <location>
        <begin position="497"/>
        <end position="542"/>
    </location>
</feature>
<organism evidence="2 3">
    <name type="scientific">Cylindrobasidium torrendii FP15055 ss-10</name>
    <dbReference type="NCBI Taxonomy" id="1314674"/>
    <lineage>
        <taxon>Eukaryota</taxon>
        <taxon>Fungi</taxon>
        <taxon>Dikarya</taxon>
        <taxon>Basidiomycota</taxon>
        <taxon>Agaricomycotina</taxon>
        <taxon>Agaricomycetes</taxon>
        <taxon>Agaricomycetidae</taxon>
        <taxon>Agaricales</taxon>
        <taxon>Marasmiineae</taxon>
        <taxon>Physalacriaceae</taxon>
        <taxon>Cylindrobasidium</taxon>
    </lineage>
</organism>
<feature type="compositionally biased region" description="Basic residues" evidence="1">
    <location>
        <begin position="226"/>
        <end position="240"/>
    </location>
</feature>
<evidence type="ECO:0000313" key="2">
    <source>
        <dbReference type="EMBL" id="KIY72881.1"/>
    </source>
</evidence>
<feature type="compositionally biased region" description="Polar residues" evidence="1">
    <location>
        <begin position="274"/>
        <end position="313"/>
    </location>
</feature>
<protein>
    <submittedName>
        <fullName evidence="2">Uncharacterized protein</fullName>
    </submittedName>
</protein>
<feature type="compositionally biased region" description="Basic and acidic residues" evidence="1">
    <location>
        <begin position="670"/>
        <end position="679"/>
    </location>
</feature>
<accession>A0A0D7BTE6</accession>
<dbReference type="OrthoDB" id="3269047at2759"/>
<name>A0A0D7BTE6_9AGAR</name>
<feature type="region of interest" description="Disordered" evidence="1">
    <location>
        <begin position="208"/>
        <end position="240"/>
    </location>
</feature>
<sequence>MASSNTSFWNDGYLWRTGVMLPSERQCCHCDSQCIVEHTCLGVQGHLNRGSIMQRPVRYAHGIANVGNDSNGARIVLQGSSGNIRLLWLYRKTQRSPNDFLVVCLDIDELRRQRIGKARLAEGTPGIDGVRDPTIGLLMFNCVWLEDVIAHSSSSPTFVSIVQRANFDHVDSALLSSTTTATVALQSKASVSSFHPPSRLHRPIVMSAISAPPSPPTATNRETTKQRQHHAPSHLPHQKKLTARASKPLLHWFQRKIAGTVRSRRDSTHGADKGSNNSPIPLRQTTRSVPTQFQPSVTDASQRRTTISLNADSDSMHSMEADLASTTDDRSSVARDSMWSPTSALEADDDASMRPILPSSPPSPAPSRSSSSYLSNPHTFRSIAASTKPTTLLSIDLHGNGMAHIAQAPVTPTSYRFSHARTPSAATNPLSNGVSAVTFSALAPSASPTGERQDSLFPSVQAPLHTTHHPRNNPRPSSPPLDNASMLTLASSAYAHPSLRPGAITPGTGSAPPSALGPTDAYSQYGGSESASQFPLGDDGLDERDVDASVRALRPRSSRRGSWESEVSRWSARIQLGSPSLARERSLWTSNSVRTGALSDMEMFDNDKDGSAMGTEVELDEPVDAPEPTPKSEALAIPVIVERHESAETVRSAIELALPEDTPLPAPTPQEEKELASSL</sequence>
<gene>
    <name evidence="2" type="ORF">CYLTODRAFT_440195</name>
</gene>
<feature type="region of interest" description="Disordered" evidence="1">
    <location>
        <begin position="463"/>
        <end position="484"/>
    </location>
</feature>
<feature type="compositionally biased region" description="Polar residues" evidence="1">
    <location>
        <begin position="521"/>
        <end position="533"/>
    </location>
</feature>
<feature type="compositionally biased region" description="Basic and acidic residues" evidence="1">
    <location>
        <begin position="263"/>
        <end position="272"/>
    </location>
</feature>
<dbReference type="EMBL" id="KN880439">
    <property type="protein sequence ID" value="KIY72881.1"/>
    <property type="molecule type" value="Genomic_DNA"/>
</dbReference>
<dbReference type="Proteomes" id="UP000054007">
    <property type="component" value="Unassembled WGS sequence"/>
</dbReference>
<feature type="region of interest" description="Disordered" evidence="1">
    <location>
        <begin position="656"/>
        <end position="679"/>
    </location>
</feature>
<evidence type="ECO:0000256" key="1">
    <source>
        <dbReference type="SAM" id="MobiDB-lite"/>
    </source>
</evidence>
<feature type="region of interest" description="Disordered" evidence="1">
    <location>
        <begin position="612"/>
        <end position="632"/>
    </location>
</feature>
<proteinExistence type="predicted"/>
<dbReference type="AlphaFoldDB" id="A0A0D7BTE6"/>
<feature type="compositionally biased region" description="Low complexity" evidence="1">
    <location>
        <begin position="366"/>
        <end position="375"/>
    </location>
</feature>
<feature type="region of interest" description="Disordered" evidence="1">
    <location>
        <begin position="256"/>
        <end position="375"/>
    </location>
</feature>
<evidence type="ECO:0000313" key="3">
    <source>
        <dbReference type="Proteomes" id="UP000054007"/>
    </source>
</evidence>
<keyword evidence="3" id="KW-1185">Reference proteome</keyword>
<reference evidence="2 3" key="1">
    <citation type="journal article" date="2015" name="Fungal Genet. Biol.">
        <title>Evolution of novel wood decay mechanisms in Agaricales revealed by the genome sequences of Fistulina hepatica and Cylindrobasidium torrendii.</title>
        <authorList>
            <person name="Floudas D."/>
            <person name="Held B.W."/>
            <person name="Riley R."/>
            <person name="Nagy L.G."/>
            <person name="Koehler G."/>
            <person name="Ransdell A.S."/>
            <person name="Younus H."/>
            <person name="Chow J."/>
            <person name="Chiniquy J."/>
            <person name="Lipzen A."/>
            <person name="Tritt A."/>
            <person name="Sun H."/>
            <person name="Haridas S."/>
            <person name="LaButti K."/>
            <person name="Ohm R.A."/>
            <person name="Kues U."/>
            <person name="Blanchette R.A."/>
            <person name="Grigoriev I.V."/>
            <person name="Minto R.E."/>
            <person name="Hibbett D.S."/>
        </authorList>
    </citation>
    <scope>NUCLEOTIDE SEQUENCE [LARGE SCALE GENOMIC DNA]</scope>
    <source>
        <strain evidence="2 3">FP15055 ss-10</strain>
    </source>
</reference>